<name>A0ABQ6FP15_9CHLR</name>
<dbReference type="EMBL" id="BSRI01000001">
    <property type="protein sequence ID" value="GLV54558.1"/>
    <property type="molecule type" value="Genomic_DNA"/>
</dbReference>
<dbReference type="RefSeq" id="WP_338248214.1">
    <property type="nucleotide sequence ID" value="NZ_BSRI01000001.1"/>
</dbReference>
<feature type="transmembrane region" description="Helical" evidence="1">
    <location>
        <begin position="15"/>
        <end position="37"/>
    </location>
</feature>
<dbReference type="Proteomes" id="UP001344906">
    <property type="component" value="Unassembled WGS sequence"/>
</dbReference>
<evidence type="ECO:0000256" key="1">
    <source>
        <dbReference type="SAM" id="Phobius"/>
    </source>
</evidence>
<gene>
    <name evidence="2" type="ORF">KDH_14050</name>
</gene>
<reference evidence="2 3" key="1">
    <citation type="submission" date="2023-02" db="EMBL/GenBank/DDBJ databases">
        <title>Dictyobacter halimunensis sp. nov., a new member of the class Ktedonobacteria from forest soil in a geothermal area.</title>
        <authorList>
            <person name="Rachmania M.K."/>
            <person name="Ningsih F."/>
            <person name="Sakai Y."/>
            <person name="Yabe S."/>
            <person name="Yokota A."/>
            <person name="Sjamsuridzal W."/>
        </authorList>
    </citation>
    <scope>NUCLEOTIDE SEQUENCE [LARGE SCALE GENOMIC DNA]</scope>
    <source>
        <strain evidence="2 3">S3.2.2.5</strain>
    </source>
</reference>
<keyword evidence="1" id="KW-0472">Membrane</keyword>
<organism evidence="2 3">
    <name type="scientific">Dictyobacter halimunensis</name>
    <dbReference type="NCBI Taxonomy" id="3026934"/>
    <lineage>
        <taxon>Bacteria</taxon>
        <taxon>Bacillati</taxon>
        <taxon>Chloroflexota</taxon>
        <taxon>Ktedonobacteria</taxon>
        <taxon>Ktedonobacterales</taxon>
        <taxon>Dictyobacteraceae</taxon>
        <taxon>Dictyobacter</taxon>
    </lineage>
</organism>
<keyword evidence="1" id="KW-0812">Transmembrane</keyword>
<sequence length="80" mass="9032">MNRRSRILALARHPFIYALLLVPVSLSITILIIRVNIAEQPRVLLYAPFIFLAKLAFHAGVLQWLLAKRNASEDRPAAAQ</sequence>
<protein>
    <submittedName>
        <fullName evidence="2">Uncharacterized protein</fullName>
    </submittedName>
</protein>
<accession>A0ABQ6FP15</accession>
<keyword evidence="1" id="KW-1133">Transmembrane helix</keyword>
<evidence type="ECO:0000313" key="2">
    <source>
        <dbReference type="EMBL" id="GLV54558.1"/>
    </source>
</evidence>
<keyword evidence="3" id="KW-1185">Reference proteome</keyword>
<proteinExistence type="predicted"/>
<feature type="transmembrane region" description="Helical" evidence="1">
    <location>
        <begin position="43"/>
        <end position="66"/>
    </location>
</feature>
<evidence type="ECO:0000313" key="3">
    <source>
        <dbReference type="Proteomes" id="UP001344906"/>
    </source>
</evidence>
<comment type="caution">
    <text evidence="2">The sequence shown here is derived from an EMBL/GenBank/DDBJ whole genome shotgun (WGS) entry which is preliminary data.</text>
</comment>